<evidence type="ECO:0000256" key="1">
    <source>
        <dbReference type="ARBA" id="ARBA00004141"/>
    </source>
</evidence>
<evidence type="ECO:0000259" key="7">
    <source>
        <dbReference type="Pfam" id="PF04547"/>
    </source>
</evidence>
<comment type="caution">
    <text evidence="6">Lacks conserved residue(s) required for the propagation of feature annotation.</text>
</comment>
<comment type="subcellular location">
    <subcellularLocation>
        <location evidence="1 6">Membrane</location>
        <topology evidence="1 6">Multi-pass membrane protein</topology>
    </subcellularLocation>
</comment>
<feature type="domain" description="Anoctamin transmembrane" evidence="7">
    <location>
        <begin position="5"/>
        <end position="204"/>
    </location>
</feature>
<dbReference type="InterPro" id="IPR007632">
    <property type="entry name" value="Anoctamin"/>
</dbReference>
<dbReference type="Proteomes" id="UP001217089">
    <property type="component" value="Unassembled WGS sequence"/>
</dbReference>
<evidence type="ECO:0000313" key="8">
    <source>
        <dbReference type="EMBL" id="KAJ8315865.1"/>
    </source>
</evidence>
<comment type="caution">
    <text evidence="8">The sequence shown here is derived from an EMBL/GenBank/DDBJ whole genome shotgun (WGS) entry which is preliminary data.</text>
</comment>
<evidence type="ECO:0000256" key="3">
    <source>
        <dbReference type="ARBA" id="ARBA00022692"/>
    </source>
</evidence>
<comment type="similarity">
    <text evidence="2 6">Belongs to the anoctamin family.</text>
</comment>
<evidence type="ECO:0000313" key="9">
    <source>
        <dbReference type="Proteomes" id="UP001217089"/>
    </source>
</evidence>
<keyword evidence="5 6" id="KW-0472">Membrane</keyword>
<evidence type="ECO:0000256" key="6">
    <source>
        <dbReference type="RuleBase" id="RU280814"/>
    </source>
</evidence>
<sequence length="217" mass="25134">MKLCLVIGAVFGVILYRIVITALVYQNPETLIRSRASFIASTTAACINLVIIIILNFFYQRIALFLTNLEQHRTQTEWEDGFTFKMYLFQFVNYYSSILYIAFLKGRFVGRPGDYDYNLLDLRQEECDPAGCLIELCIQLGIVMVGKQAFNNFKEIILPKVIVWFKSRSVQKDKSDDKVYARWEQDYNLAEMPALGLFDEYLEMGKYLVSMVSVILS</sequence>
<proteinExistence type="inferred from homology"/>
<protein>
    <recommendedName>
        <fullName evidence="6">Anoctamin</fullName>
    </recommendedName>
</protein>
<dbReference type="Pfam" id="PF04547">
    <property type="entry name" value="Anoctamin"/>
    <property type="match status" value="1"/>
</dbReference>
<gene>
    <name evidence="8" type="ORF">KUTeg_008015</name>
</gene>
<dbReference type="EMBL" id="JARBDR010000337">
    <property type="protein sequence ID" value="KAJ8315865.1"/>
    <property type="molecule type" value="Genomic_DNA"/>
</dbReference>
<evidence type="ECO:0000256" key="2">
    <source>
        <dbReference type="ARBA" id="ARBA00009671"/>
    </source>
</evidence>
<keyword evidence="4 6" id="KW-1133">Transmembrane helix</keyword>
<accession>A0ABQ9FHU8</accession>
<dbReference type="PANTHER" id="PTHR12308:SF84">
    <property type="entry name" value="ANOCTAMIN"/>
    <property type="match status" value="1"/>
</dbReference>
<feature type="transmembrane region" description="Helical" evidence="6">
    <location>
        <begin position="6"/>
        <end position="25"/>
    </location>
</feature>
<dbReference type="InterPro" id="IPR049452">
    <property type="entry name" value="Anoctamin_TM"/>
</dbReference>
<feature type="transmembrane region" description="Helical" evidence="6">
    <location>
        <begin position="87"/>
        <end position="104"/>
    </location>
</feature>
<keyword evidence="9" id="KW-1185">Reference proteome</keyword>
<reference evidence="8 9" key="1">
    <citation type="submission" date="2022-12" db="EMBL/GenBank/DDBJ databases">
        <title>Chromosome-level genome of Tegillarca granosa.</title>
        <authorList>
            <person name="Kim J."/>
        </authorList>
    </citation>
    <scope>NUCLEOTIDE SEQUENCE [LARGE SCALE GENOMIC DNA]</scope>
    <source>
        <strain evidence="8">Teg-2019</strain>
        <tissue evidence="8">Adductor muscle</tissue>
    </source>
</reference>
<feature type="transmembrane region" description="Helical" evidence="6">
    <location>
        <begin position="37"/>
        <end position="59"/>
    </location>
</feature>
<name>A0ABQ9FHU8_TEGGR</name>
<organism evidence="8 9">
    <name type="scientific">Tegillarca granosa</name>
    <name type="common">Malaysian cockle</name>
    <name type="synonym">Anadara granosa</name>
    <dbReference type="NCBI Taxonomy" id="220873"/>
    <lineage>
        <taxon>Eukaryota</taxon>
        <taxon>Metazoa</taxon>
        <taxon>Spiralia</taxon>
        <taxon>Lophotrochozoa</taxon>
        <taxon>Mollusca</taxon>
        <taxon>Bivalvia</taxon>
        <taxon>Autobranchia</taxon>
        <taxon>Pteriomorphia</taxon>
        <taxon>Arcoida</taxon>
        <taxon>Arcoidea</taxon>
        <taxon>Arcidae</taxon>
        <taxon>Tegillarca</taxon>
    </lineage>
</organism>
<evidence type="ECO:0000256" key="5">
    <source>
        <dbReference type="ARBA" id="ARBA00023136"/>
    </source>
</evidence>
<dbReference type="PANTHER" id="PTHR12308">
    <property type="entry name" value="ANOCTAMIN"/>
    <property type="match status" value="1"/>
</dbReference>
<keyword evidence="3 6" id="KW-0812">Transmembrane</keyword>
<evidence type="ECO:0000256" key="4">
    <source>
        <dbReference type="ARBA" id="ARBA00022989"/>
    </source>
</evidence>